<evidence type="ECO:0000313" key="2">
    <source>
        <dbReference type="EMBL" id="MDG3496202.1"/>
    </source>
</evidence>
<dbReference type="GO" id="GO:0032259">
    <property type="term" value="P:methylation"/>
    <property type="evidence" value="ECO:0007669"/>
    <property type="project" value="UniProtKB-KW"/>
</dbReference>
<protein>
    <submittedName>
        <fullName evidence="2">FkbM family methyltransferase</fullName>
    </submittedName>
</protein>
<sequence length="289" mass="32719">MHVEECCFALLSHILPEVDNDRSGLTIDIGVGTFAFYCLLFKQLGFTSIAVEPVPNDELKQICDREGIKLWESCITETDGMVSIYMGTWKGSENTNLCSTRSDWWGIENKSKQVMSMTLPTLLKQEIVNKITCMKIDIEGTEIDVINQLLDIPYTLLPLVLMFEYGGGDLKSSKQGGWTPNIYSSTLKCLEILKSLDYKEIILIDSAPEFSAKVYNLFSLHSFDEIFPEYANYGNIIASRDRILSKLDLDRITSKFVSTNANNTSTQLNTNININILARILNKIKRYFS</sequence>
<evidence type="ECO:0000259" key="1">
    <source>
        <dbReference type="Pfam" id="PF05050"/>
    </source>
</evidence>
<dbReference type="RefSeq" id="WP_009628366.1">
    <property type="nucleotide sequence ID" value="NZ_VBTY01000160.1"/>
</dbReference>
<dbReference type="Gene3D" id="3.40.50.150">
    <property type="entry name" value="Vaccinia Virus protein VP39"/>
    <property type="match status" value="1"/>
</dbReference>
<proteinExistence type="predicted"/>
<keyword evidence="3" id="KW-1185">Reference proteome</keyword>
<keyword evidence="2" id="KW-0489">Methyltransferase</keyword>
<dbReference type="GO" id="GO:0008168">
    <property type="term" value="F:methyltransferase activity"/>
    <property type="evidence" value="ECO:0007669"/>
    <property type="project" value="UniProtKB-KW"/>
</dbReference>
<accession>A0A9X4MB59</accession>
<dbReference type="Pfam" id="PF05050">
    <property type="entry name" value="Methyltransf_21"/>
    <property type="match status" value="1"/>
</dbReference>
<name>A0A9X4MB59_9CYAN</name>
<reference evidence="2" key="1">
    <citation type="submission" date="2019-05" db="EMBL/GenBank/DDBJ databases">
        <title>Whole genome sequencing of Pseudanabaena catenata USMAC16.</title>
        <authorList>
            <person name="Khan Z."/>
            <person name="Omar W.M."/>
            <person name="Convey P."/>
            <person name="Merican F."/>
            <person name="Najimudin N."/>
        </authorList>
    </citation>
    <scope>NUCLEOTIDE SEQUENCE</scope>
    <source>
        <strain evidence="2">USMAC16</strain>
    </source>
</reference>
<keyword evidence="2" id="KW-0808">Transferase</keyword>
<dbReference type="EMBL" id="VBTY01000160">
    <property type="protein sequence ID" value="MDG3496202.1"/>
    <property type="molecule type" value="Genomic_DNA"/>
</dbReference>
<organism evidence="2 3">
    <name type="scientific">Pseudanabaena catenata USMAC16</name>
    <dbReference type="NCBI Taxonomy" id="1855837"/>
    <lineage>
        <taxon>Bacteria</taxon>
        <taxon>Bacillati</taxon>
        <taxon>Cyanobacteriota</taxon>
        <taxon>Cyanophyceae</taxon>
        <taxon>Pseudanabaenales</taxon>
        <taxon>Pseudanabaenaceae</taxon>
        <taxon>Pseudanabaena</taxon>
    </lineage>
</organism>
<feature type="domain" description="Methyltransferase FkbM" evidence="1">
    <location>
        <begin position="39"/>
        <end position="149"/>
    </location>
</feature>
<dbReference type="Proteomes" id="UP001152872">
    <property type="component" value="Unassembled WGS sequence"/>
</dbReference>
<gene>
    <name evidence="2" type="ORF">FEV09_16775</name>
</gene>
<dbReference type="InterPro" id="IPR006342">
    <property type="entry name" value="FkbM_mtfrase"/>
</dbReference>
<dbReference type="SUPFAM" id="SSF53335">
    <property type="entry name" value="S-adenosyl-L-methionine-dependent methyltransferases"/>
    <property type="match status" value="1"/>
</dbReference>
<comment type="caution">
    <text evidence="2">The sequence shown here is derived from an EMBL/GenBank/DDBJ whole genome shotgun (WGS) entry which is preliminary data.</text>
</comment>
<dbReference type="InterPro" id="IPR029063">
    <property type="entry name" value="SAM-dependent_MTases_sf"/>
</dbReference>
<evidence type="ECO:0000313" key="3">
    <source>
        <dbReference type="Proteomes" id="UP001152872"/>
    </source>
</evidence>
<dbReference type="AlphaFoldDB" id="A0A9X4MB59"/>